<evidence type="ECO:0000313" key="4">
    <source>
        <dbReference type="Proteomes" id="UP000318288"/>
    </source>
</evidence>
<feature type="compositionally biased region" description="Polar residues" evidence="1">
    <location>
        <begin position="1"/>
        <end position="23"/>
    </location>
</feature>
<proteinExistence type="predicted"/>
<keyword evidence="2" id="KW-0472">Membrane</keyword>
<comment type="caution">
    <text evidence="3">The sequence shown here is derived from an EMBL/GenBank/DDBJ whole genome shotgun (WGS) entry which is preliminary data.</text>
</comment>
<reference evidence="3 4" key="1">
    <citation type="submission" date="2019-02" db="EMBL/GenBank/DDBJ databases">
        <title>Deep-cultivation of Planctomycetes and their phenomic and genomic characterization uncovers novel biology.</title>
        <authorList>
            <person name="Wiegand S."/>
            <person name="Jogler M."/>
            <person name="Boedeker C."/>
            <person name="Pinto D."/>
            <person name="Vollmers J."/>
            <person name="Rivas-Marin E."/>
            <person name="Kohn T."/>
            <person name="Peeters S.H."/>
            <person name="Heuer A."/>
            <person name="Rast P."/>
            <person name="Oberbeckmann S."/>
            <person name="Bunk B."/>
            <person name="Jeske O."/>
            <person name="Meyerdierks A."/>
            <person name="Storesund J.E."/>
            <person name="Kallscheuer N."/>
            <person name="Luecker S."/>
            <person name="Lage O.M."/>
            <person name="Pohl T."/>
            <person name="Merkel B.J."/>
            <person name="Hornburger P."/>
            <person name="Mueller R.-W."/>
            <person name="Bruemmer F."/>
            <person name="Labrenz M."/>
            <person name="Spormann A.M."/>
            <person name="Op Den Camp H."/>
            <person name="Overmann J."/>
            <person name="Amann R."/>
            <person name="Jetten M.S.M."/>
            <person name="Mascher T."/>
            <person name="Medema M.H."/>
            <person name="Devos D.P."/>
            <person name="Kaster A.-K."/>
            <person name="Ovreas L."/>
            <person name="Rohde M."/>
            <person name="Galperin M.Y."/>
            <person name="Jogler C."/>
        </authorList>
    </citation>
    <scope>NUCLEOTIDE SEQUENCE [LARGE SCALE GENOMIC DNA]</scope>
    <source>
        <strain evidence="3 4">Poly51</strain>
    </source>
</reference>
<accession>A0A5C6E6W1</accession>
<dbReference type="AlphaFoldDB" id="A0A5C6E6W1"/>
<evidence type="ECO:0000256" key="1">
    <source>
        <dbReference type="SAM" id="MobiDB-lite"/>
    </source>
</evidence>
<name>A0A5C6E6W1_9BACT</name>
<dbReference type="EMBL" id="SJPW01000012">
    <property type="protein sequence ID" value="TWU44540.1"/>
    <property type="molecule type" value="Genomic_DNA"/>
</dbReference>
<keyword evidence="2" id="KW-0812">Transmembrane</keyword>
<feature type="transmembrane region" description="Helical" evidence="2">
    <location>
        <begin position="65"/>
        <end position="85"/>
    </location>
</feature>
<evidence type="ECO:0000313" key="3">
    <source>
        <dbReference type="EMBL" id="TWU44540.1"/>
    </source>
</evidence>
<gene>
    <name evidence="3" type="ORF">Poly51_61070</name>
</gene>
<feature type="transmembrane region" description="Helical" evidence="2">
    <location>
        <begin position="97"/>
        <end position="124"/>
    </location>
</feature>
<feature type="transmembrane region" description="Helical" evidence="2">
    <location>
        <begin position="37"/>
        <end position="59"/>
    </location>
</feature>
<organism evidence="3 4">
    <name type="scientific">Rubripirellula tenax</name>
    <dbReference type="NCBI Taxonomy" id="2528015"/>
    <lineage>
        <taxon>Bacteria</taxon>
        <taxon>Pseudomonadati</taxon>
        <taxon>Planctomycetota</taxon>
        <taxon>Planctomycetia</taxon>
        <taxon>Pirellulales</taxon>
        <taxon>Pirellulaceae</taxon>
        <taxon>Rubripirellula</taxon>
    </lineage>
</organism>
<dbReference type="Proteomes" id="UP000318288">
    <property type="component" value="Unassembled WGS sequence"/>
</dbReference>
<sequence length="131" mass="14318">MNQSMTLSKDQNPYSSTAASDRTQGSDRDHSTWARNFACLLVIATGYCGILILATTMGLTRLSHLQMLLAAVAFIASTWSNFQVGARIGWRQGGMPVMVILVFGWGCFYILASMLLSIVAFAVLHLPNLPF</sequence>
<evidence type="ECO:0000256" key="2">
    <source>
        <dbReference type="SAM" id="Phobius"/>
    </source>
</evidence>
<feature type="region of interest" description="Disordered" evidence="1">
    <location>
        <begin position="1"/>
        <end position="29"/>
    </location>
</feature>
<dbReference type="OrthoDB" id="290478at2"/>
<keyword evidence="2" id="KW-1133">Transmembrane helix</keyword>
<keyword evidence="4" id="KW-1185">Reference proteome</keyword>
<protein>
    <submittedName>
        <fullName evidence="3">Uncharacterized protein</fullName>
    </submittedName>
</protein>